<keyword evidence="2" id="KW-1185">Reference proteome</keyword>
<dbReference type="OrthoDB" id="10390420at2759"/>
<name>A0A010R0C7_9PEZI</name>
<reference evidence="1 2" key="1">
    <citation type="submission" date="2014-02" db="EMBL/GenBank/DDBJ databases">
        <title>The genome sequence of Colletotrichum fioriniae PJ7.</title>
        <authorList>
            <person name="Baroncelli R."/>
            <person name="Thon M.R."/>
        </authorList>
    </citation>
    <scope>NUCLEOTIDE SEQUENCE [LARGE SCALE GENOMIC DNA]</scope>
    <source>
        <strain evidence="1 2">PJ7</strain>
    </source>
</reference>
<comment type="caution">
    <text evidence="1">The sequence shown here is derived from an EMBL/GenBank/DDBJ whole genome shotgun (WGS) entry which is preliminary data.</text>
</comment>
<dbReference type="KEGG" id="cfj:CFIO01_05922"/>
<proteinExistence type="predicted"/>
<dbReference type="AlphaFoldDB" id="A0A010R0C7"/>
<dbReference type="HOGENOM" id="CLU_1786686_0_0_1"/>
<gene>
    <name evidence="1" type="ORF">CFIO01_05922</name>
</gene>
<accession>A0A010R0C7</accession>
<evidence type="ECO:0000313" key="2">
    <source>
        <dbReference type="Proteomes" id="UP000020467"/>
    </source>
</evidence>
<dbReference type="EMBL" id="JARH01000045">
    <property type="protein sequence ID" value="EXF85987.1"/>
    <property type="molecule type" value="Genomic_DNA"/>
</dbReference>
<protein>
    <submittedName>
        <fullName evidence="1">Uncharacterized protein</fullName>
    </submittedName>
</protein>
<organism evidence="1 2">
    <name type="scientific">Colletotrichum fioriniae PJ7</name>
    <dbReference type="NCBI Taxonomy" id="1445577"/>
    <lineage>
        <taxon>Eukaryota</taxon>
        <taxon>Fungi</taxon>
        <taxon>Dikarya</taxon>
        <taxon>Ascomycota</taxon>
        <taxon>Pezizomycotina</taxon>
        <taxon>Sordariomycetes</taxon>
        <taxon>Hypocreomycetidae</taxon>
        <taxon>Glomerellales</taxon>
        <taxon>Glomerellaceae</taxon>
        <taxon>Colletotrichum</taxon>
        <taxon>Colletotrichum acutatum species complex</taxon>
    </lineage>
</organism>
<sequence>MDEGIRIAQSSRRYLMQLWLGEREAWAIEGHWRGTAAGASAPFSTLRTTAPASTAGKRAGSQGFAASLGPGNVNSDINMAKYLHFLLLLYCTPGKRSSPAWDTLTLGNVPPMGPAIGRLGGKQFEGAEVVLKLTGSTRLTSGRHE</sequence>
<dbReference type="Proteomes" id="UP000020467">
    <property type="component" value="Unassembled WGS sequence"/>
</dbReference>
<evidence type="ECO:0000313" key="1">
    <source>
        <dbReference type="EMBL" id="EXF85987.1"/>
    </source>
</evidence>